<evidence type="ECO:0000313" key="7">
    <source>
        <dbReference type="Proteomes" id="UP000681720"/>
    </source>
</evidence>
<dbReference type="GO" id="GO:0005737">
    <property type="term" value="C:cytoplasm"/>
    <property type="evidence" value="ECO:0007669"/>
    <property type="project" value="TreeGrafter"/>
</dbReference>
<dbReference type="InterPro" id="IPR000387">
    <property type="entry name" value="Tyr_Pase_dom"/>
</dbReference>
<dbReference type="SUPFAM" id="SSF52799">
    <property type="entry name" value="(Phosphotyrosine protein) phosphatases II"/>
    <property type="match status" value="1"/>
</dbReference>
<dbReference type="InterPro" id="IPR052103">
    <property type="entry name" value="Dual_spec_Phospatases"/>
</dbReference>
<dbReference type="PROSITE" id="PS50056">
    <property type="entry name" value="TYR_PHOSPHATASE_2"/>
    <property type="match status" value="1"/>
</dbReference>
<protein>
    <recommendedName>
        <fullName evidence="4">Tyrosine specific protein phosphatases domain-containing protein</fullName>
    </recommendedName>
</protein>
<dbReference type="PANTHER" id="PTHR45961">
    <property type="entry name" value="IP21249P"/>
    <property type="match status" value="1"/>
</dbReference>
<keyword evidence="2" id="KW-0378">Hydrolase</keyword>
<dbReference type="EMBL" id="CAJOBH010284521">
    <property type="protein sequence ID" value="CAF5173689.1"/>
    <property type="molecule type" value="Genomic_DNA"/>
</dbReference>
<dbReference type="AlphaFoldDB" id="A0A8S2S4I9"/>
<evidence type="ECO:0000256" key="2">
    <source>
        <dbReference type="ARBA" id="ARBA00022801"/>
    </source>
</evidence>
<organism evidence="5 7">
    <name type="scientific">Rotaria magnacalcarata</name>
    <dbReference type="NCBI Taxonomy" id="392030"/>
    <lineage>
        <taxon>Eukaryota</taxon>
        <taxon>Metazoa</taxon>
        <taxon>Spiralia</taxon>
        <taxon>Gnathifera</taxon>
        <taxon>Rotifera</taxon>
        <taxon>Eurotatoria</taxon>
        <taxon>Bdelloidea</taxon>
        <taxon>Philodinida</taxon>
        <taxon>Philodinidae</taxon>
        <taxon>Rotaria</taxon>
    </lineage>
</organism>
<accession>A0A8S2S4I9</accession>
<feature type="non-terminal residue" evidence="5">
    <location>
        <position position="1"/>
    </location>
</feature>
<proteinExistence type="inferred from homology"/>
<evidence type="ECO:0000256" key="3">
    <source>
        <dbReference type="ARBA" id="ARBA00022912"/>
    </source>
</evidence>
<keyword evidence="3" id="KW-0904">Protein phosphatase</keyword>
<dbReference type="Pfam" id="PF00782">
    <property type="entry name" value="DSPc"/>
    <property type="match status" value="1"/>
</dbReference>
<dbReference type="Proteomes" id="UP000681720">
    <property type="component" value="Unassembled WGS sequence"/>
</dbReference>
<name>A0A8S2S4I9_9BILA</name>
<evidence type="ECO:0000256" key="1">
    <source>
        <dbReference type="ARBA" id="ARBA00008601"/>
    </source>
</evidence>
<dbReference type="InterPro" id="IPR029021">
    <property type="entry name" value="Prot-tyrosine_phosphatase-like"/>
</dbReference>
<dbReference type="Proteomes" id="UP000681967">
    <property type="component" value="Unassembled WGS sequence"/>
</dbReference>
<dbReference type="EMBL" id="CAJOBJ010019059">
    <property type="protein sequence ID" value="CAF4202029.1"/>
    <property type="molecule type" value="Genomic_DNA"/>
</dbReference>
<dbReference type="InterPro" id="IPR000340">
    <property type="entry name" value="Dual-sp_phosphatase_cat-dom"/>
</dbReference>
<evidence type="ECO:0000313" key="5">
    <source>
        <dbReference type="EMBL" id="CAF4202029.1"/>
    </source>
</evidence>
<dbReference type="GO" id="GO:0004721">
    <property type="term" value="F:phosphoprotein phosphatase activity"/>
    <property type="evidence" value="ECO:0007669"/>
    <property type="project" value="UniProtKB-KW"/>
</dbReference>
<comment type="similarity">
    <text evidence="1">Belongs to the protein-tyrosine phosphatase family. Non-receptor class dual specificity subfamily.</text>
</comment>
<evidence type="ECO:0000259" key="4">
    <source>
        <dbReference type="PROSITE" id="PS50056"/>
    </source>
</evidence>
<dbReference type="Gene3D" id="3.90.190.10">
    <property type="entry name" value="Protein tyrosine phosphatase superfamily"/>
    <property type="match status" value="1"/>
</dbReference>
<feature type="domain" description="Tyrosine specific protein phosphatases" evidence="4">
    <location>
        <begin position="1"/>
        <end position="35"/>
    </location>
</feature>
<comment type="caution">
    <text evidence="5">The sequence shown here is derived from an EMBL/GenBank/DDBJ whole genome shotgun (WGS) entry which is preliminary data.</text>
</comment>
<sequence>ACGVSRSTTICCAYLMKHHSMSLEQALTQIRSQRPIVRPNAGFLRQLIRFNEKIECDRANVDKLTEKLENI</sequence>
<gene>
    <name evidence="6" type="ORF">BYL167_LOCUS77801</name>
    <name evidence="5" type="ORF">GIL414_LOCUS21652</name>
</gene>
<dbReference type="PANTHER" id="PTHR45961:SF7">
    <property type="entry name" value="DUAL SPECIFICITY PHOSPHATASE 28"/>
    <property type="match status" value="1"/>
</dbReference>
<reference evidence="5" key="1">
    <citation type="submission" date="2021-02" db="EMBL/GenBank/DDBJ databases">
        <authorList>
            <person name="Nowell W R."/>
        </authorList>
    </citation>
    <scope>NUCLEOTIDE SEQUENCE</scope>
</reference>
<evidence type="ECO:0000313" key="6">
    <source>
        <dbReference type="EMBL" id="CAF5173689.1"/>
    </source>
</evidence>